<proteinExistence type="predicted"/>
<gene>
    <name evidence="1" type="ORF">ACOLOM_LOCUS9068</name>
</gene>
<feature type="non-terminal residue" evidence="1">
    <location>
        <position position="191"/>
    </location>
</feature>
<keyword evidence="2" id="KW-1185">Reference proteome</keyword>
<protein>
    <submittedName>
        <fullName evidence="1">14653_t:CDS:1</fullName>
    </submittedName>
</protein>
<evidence type="ECO:0000313" key="2">
    <source>
        <dbReference type="Proteomes" id="UP000789525"/>
    </source>
</evidence>
<evidence type="ECO:0000313" key="1">
    <source>
        <dbReference type="EMBL" id="CAG8674200.1"/>
    </source>
</evidence>
<reference evidence="1" key="1">
    <citation type="submission" date="2021-06" db="EMBL/GenBank/DDBJ databases">
        <authorList>
            <person name="Kallberg Y."/>
            <person name="Tangrot J."/>
            <person name="Rosling A."/>
        </authorList>
    </citation>
    <scope>NUCLEOTIDE SEQUENCE</scope>
    <source>
        <strain evidence="1">CL356</strain>
    </source>
</reference>
<comment type="caution">
    <text evidence="1">The sequence shown here is derived from an EMBL/GenBank/DDBJ whole genome shotgun (WGS) entry which is preliminary data.</text>
</comment>
<dbReference type="Proteomes" id="UP000789525">
    <property type="component" value="Unassembled WGS sequence"/>
</dbReference>
<name>A0ACA9NS23_9GLOM</name>
<organism evidence="1 2">
    <name type="scientific">Acaulospora colombiana</name>
    <dbReference type="NCBI Taxonomy" id="27376"/>
    <lineage>
        <taxon>Eukaryota</taxon>
        <taxon>Fungi</taxon>
        <taxon>Fungi incertae sedis</taxon>
        <taxon>Mucoromycota</taxon>
        <taxon>Glomeromycotina</taxon>
        <taxon>Glomeromycetes</taxon>
        <taxon>Diversisporales</taxon>
        <taxon>Acaulosporaceae</taxon>
        <taxon>Acaulospora</taxon>
    </lineage>
</organism>
<sequence>MEAFQLLSRGGSFNKNRFKADVKLFSASKDKTETKLPTGSELPPSLDFFKYAKRSHSGGHSSQATGLKQREDEGNEQQSRKRKREESEDDEMDVDSNTESHPLRHRVTTKGQRVPAAADSFDEMEERFSLPVYLMQNIRSLGYKEPTAIQRTGVSILAESRDLAAISPTGTGKTLAYLLPLFSRLAAPLAK</sequence>
<accession>A0ACA9NS23</accession>
<dbReference type="EMBL" id="CAJVPT010025249">
    <property type="protein sequence ID" value="CAG8674200.1"/>
    <property type="molecule type" value="Genomic_DNA"/>
</dbReference>